<dbReference type="Proteomes" id="UP000008694">
    <property type="component" value="Unassembled WGS sequence"/>
</dbReference>
<dbReference type="HOGENOM" id="CLU_1789467_0_0_1"/>
<sequence length="145" mass="16619">MLLDTFASVIALFFEPRYSLGKIITTKACQVTIVMDDACGAYGTFSEIKRFIDSLQSLRIISRSIMETVEDIEREMKPQRISCSVQYLIEEEFLTIKCVSRPVLVRCLNMLRLIKLYYAEGEGFTNPHGKLKNLISSLFFHPLPL</sequence>
<feature type="domain" description="Terpene synthase metal-binding" evidence="1">
    <location>
        <begin position="4"/>
        <end position="93"/>
    </location>
</feature>
<dbReference type="Gramene" id="scaffold_103749.1">
    <property type="protein sequence ID" value="scaffold_103749.1"/>
    <property type="gene ID" value="scaffold_103749.1"/>
</dbReference>
<dbReference type="SUPFAM" id="SSF48576">
    <property type="entry name" value="Terpenoid synthases"/>
    <property type="match status" value="2"/>
</dbReference>
<dbReference type="InterPro" id="IPR005630">
    <property type="entry name" value="Terpene_synthase_metal-bd"/>
</dbReference>
<name>D7KJ96_ARALL</name>
<evidence type="ECO:0000313" key="3">
    <source>
        <dbReference type="Proteomes" id="UP000008694"/>
    </source>
</evidence>
<dbReference type="EMBL" id="GL348713">
    <property type="protein sequence ID" value="EFH67314.1"/>
    <property type="molecule type" value="Genomic_DNA"/>
</dbReference>
<dbReference type="GO" id="GO:0010333">
    <property type="term" value="F:terpene synthase activity"/>
    <property type="evidence" value="ECO:0007669"/>
    <property type="project" value="InterPro"/>
</dbReference>
<evidence type="ECO:0000259" key="1">
    <source>
        <dbReference type="Pfam" id="PF03936"/>
    </source>
</evidence>
<dbReference type="InterPro" id="IPR008949">
    <property type="entry name" value="Isoprenoid_synthase_dom_sf"/>
</dbReference>
<dbReference type="AlphaFoldDB" id="D7KJ96"/>
<reference evidence="3" key="1">
    <citation type="journal article" date="2011" name="Nat. Genet.">
        <title>The Arabidopsis lyrata genome sequence and the basis of rapid genome size change.</title>
        <authorList>
            <person name="Hu T.T."/>
            <person name="Pattyn P."/>
            <person name="Bakker E.G."/>
            <person name="Cao J."/>
            <person name="Cheng J.-F."/>
            <person name="Clark R.M."/>
            <person name="Fahlgren N."/>
            <person name="Fawcett J.A."/>
            <person name="Grimwood J."/>
            <person name="Gundlach H."/>
            <person name="Haberer G."/>
            <person name="Hollister J.D."/>
            <person name="Ossowski S."/>
            <person name="Ottilar R.P."/>
            <person name="Salamov A.A."/>
            <person name="Schneeberger K."/>
            <person name="Spannagl M."/>
            <person name="Wang X."/>
            <person name="Yang L."/>
            <person name="Nasrallah M.E."/>
            <person name="Bergelson J."/>
            <person name="Carrington J.C."/>
            <person name="Gaut B.S."/>
            <person name="Schmutz J."/>
            <person name="Mayer K.F.X."/>
            <person name="Van de Peer Y."/>
            <person name="Grigoriev I.V."/>
            <person name="Nordborg M."/>
            <person name="Weigel D."/>
            <person name="Guo Y.-L."/>
        </authorList>
    </citation>
    <scope>NUCLEOTIDE SEQUENCE [LARGE SCALE GENOMIC DNA]</scope>
    <source>
        <strain evidence="3">cv. MN47</strain>
    </source>
</reference>
<protein>
    <recommendedName>
        <fullName evidence="1">Terpene synthase metal-binding domain-containing protein</fullName>
    </recommendedName>
</protein>
<organism evidence="3">
    <name type="scientific">Arabidopsis lyrata subsp. lyrata</name>
    <name type="common">Lyre-leaved rock-cress</name>
    <dbReference type="NCBI Taxonomy" id="81972"/>
    <lineage>
        <taxon>Eukaryota</taxon>
        <taxon>Viridiplantae</taxon>
        <taxon>Streptophyta</taxon>
        <taxon>Embryophyta</taxon>
        <taxon>Tracheophyta</taxon>
        <taxon>Spermatophyta</taxon>
        <taxon>Magnoliopsida</taxon>
        <taxon>eudicotyledons</taxon>
        <taxon>Gunneridae</taxon>
        <taxon>Pentapetalae</taxon>
        <taxon>rosids</taxon>
        <taxon>malvids</taxon>
        <taxon>Brassicales</taxon>
        <taxon>Brassicaceae</taxon>
        <taxon>Camelineae</taxon>
        <taxon>Arabidopsis</taxon>
    </lineage>
</organism>
<accession>D7KJ96</accession>
<dbReference type="Gene3D" id="1.10.600.10">
    <property type="entry name" value="Farnesyl Diphosphate Synthase"/>
    <property type="match status" value="2"/>
</dbReference>
<dbReference type="Pfam" id="PF03936">
    <property type="entry name" value="Terpene_synth_C"/>
    <property type="match status" value="1"/>
</dbReference>
<gene>
    <name evidence="2" type="ORF">ARALYDRAFT_890955</name>
</gene>
<evidence type="ECO:0000313" key="2">
    <source>
        <dbReference type="EMBL" id="EFH67314.1"/>
    </source>
</evidence>
<proteinExistence type="predicted"/>
<keyword evidence="3" id="KW-1185">Reference proteome</keyword>
<dbReference type="GO" id="GO:0000287">
    <property type="term" value="F:magnesium ion binding"/>
    <property type="evidence" value="ECO:0007669"/>
    <property type="project" value="InterPro"/>
</dbReference>